<dbReference type="InterPro" id="IPR050469">
    <property type="entry name" value="Diguanylate_Cyclase"/>
</dbReference>
<keyword evidence="3" id="KW-0472">Membrane</keyword>
<feature type="domain" description="GGDEF" evidence="4">
    <location>
        <begin position="119"/>
        <end position="251"/>
    </location>
</feature>
<comment type="caution">
    <text evidence="5">The sequence shown here is derived from an EMBL/GenBank/DDBJ whole genome shotgun (WGS) entry which is preliminary data.</text>
</comment>
<dbReference type="SUPFAM" id="SSF55073">
    <property type="entry name" value="Nucleotide cyclase"/>
    <property type="match status" value="1"/>
</dbReference>
<keyword evidence="6" id="KW-1185">Reference proteome</keyword>
<dbReference type="GO" id="GO:0043709">
    <property type="term" value="P:cell adhesion involved in single-species biofilm formation"/>
    <property type="evidence" value="ECO:0007669"/>
    <property type="project" value="TreeGrafter"/>
</dbReference>
<comment type="catalytic activity">
    <reaction evidence="2">
        <text>2 GTP = 3',3'-c-di-GMP + 2 diphosphate</text>
        <dbReference type="Rhea" id="RHEA:24898"/>
        <dbReference type="ChEBI" id="CHEBI:33019"/>
        <dbReference type="ChEBI" id="CHEBI:37565"/>
        <dbReference type="ChEBI" id="CHEBI:58805"/>
        <dbReference type="EC" id="2.7.7.65"/>
    </reaction>
</comment>
<dbReference type="PANTHER" id="PTHR45138:SF9">
    <property type="entry name" value="DIGUANYLATE CYCLASE DGCM-RELATED"/>
    <property type="match status" value="1"/>
</dbReference>
<dbReference type="PANTHER" id="PTHR45138">
    <property type="entry name" value="REGULATORY COMPONENTS OF SENSORY TRANSDUCTION SYSTEM"/>
    <property type="match status" value="1"/>
</dbReference>
<keyword evidence="3" id="KW-1133">Transmembrane helix</keyword>
<proteinExistence type="predicted"/>
<dbReference type="InterPro" id="IPR043128">
    <property type="entry name" value="Rev_trsase/Diguanyl_cyclase"/>
</dbReference>
<dbReference type="AlphaFoldDB" id="A0A918S9K7"/>
<keyword evidence="3" id="KW-0812">Transmembrane</keyword>
<name>A0A918S9K7_9HYPH</name>
<sequence length="256" mass="27512">MRLDLLNFSPRGLGRVWSIPLFGTLVCIAITLLVDSANFPNMNEAELRRALAVDILLPLGLAGPLLFLFMRKLRQLAIAQHELAILASTDSLTSCLNRGAFVTLVDAYLAEARKGTVATTGALLVVDADHFKGINDQFGHDYGDQALREIAASIRKVLRNMDLVGRIGGEEFAVFLPGVTPSQAEAIAERVRSGIAAASIETDEQPITMSVSVGGTHFSGPVPYIDLFRAADNQLFAAKNSGRNKVCFAAFQPSLA</sequence>
<dbReference type="GO" id="GO:0005886">
    <property type="term" value="C:plasma membrane"/>
    <property type="evidence" value="ECO:0007669"/>
    <property type="project" value="TreeGrafter"/>
</dbReference>
<dbReference type="GO" id="GO:1902201">
    <property type="term" value="P:negative regulation of bacterial-type flagellum-dependent cell motility"/>
    <property type="evidence" value="ECO:0007669"/>
    <property type="project" value="TreeGrafter"/>
</dbReference>
<dbReference type="InterPro" id="IPR029787">
    <property type="entry name" value="Nucleotide_cyclase"/>
</dbReference>
<evidence type="ECO:0000256" key="3">
    <source>
        <dbReference type="SAM" id="Phobius"/>
    </source>
</evidence>
<dbReference type="PROSITE" id="PS50887">
    <property type="entry name" value="GGDEF"/>
    <property type="match status" value="1"/>
</dbReference>
<protein>
    <recommendedName>
        <fullName evidence="1">diguanylate cyclase</fullName>
        <ecNumber evidence="1">2.7.7.65</ecNumber>
    </recommendedName>
</protein>
<evidence type="ECO:0000313" key="5">
    <source>
        <dbReference type="EMBL" id="GHA27773.1"/>
    </source>
</evidence>
<dbReference type="NCBIfam" id="TIGR00254">
    <property type="entry name" value="GGDEF"/>
    <property type="match status" value="1"/>
</dbReference>
<dbReference type="CDD" id="cd01949">
    <property type="entry name" value="GGDEF"/>
    <property type="match status" value="1"/>
</dbReference>
<reference evidence="5" key="2">
    <citation type="submission" date="2020-09" db="EMBL/GenBank/DDBJ databases">
        <authorList>
            <person name="Sun Q."/>
            <person name="Kim S."/>
        </authorList>
    </citation>
    <scope>NUCLEOTIDE SEQUENCE</scope>
    <source>
        <strain evidence="5">KCTC 32437</strain>
    </source>
</reference>
<evidence type="ECO:0000313" key="6">
    <source>
        <dbReference type="Proteomes" id="UP000646579"/>
    </source>
</evidence>
<reference evidence="5" key="1">
    <citation type="journal article" date="2014" name="Int. J. Syst. Evol. Microbiol.">
        <title>Complete genome sequence of Corynebacterium casei LMG S-19264T (=DSM 44701T), isolated from a smear-ripened cheese.</title>
        <authorList>
            <consortium name="US DOE Joint Genome Institute (JGI-PGF)"/>
            <person name="Walter F."/>
            <person name="Albersmeier A."/>
            <person name="Kalinowski J."/>
            <person name="Ruckert C."/>
        </authorList>
    </citation>
    <scope>NUCLEOTIDE SEQUENCE</scope>
    <source>
        <strain evidence="5">KCTC 32437</strain>
    </source>
</reference>
<dbReference type="FunFam" id="3.30.70.270:FF:000001">
    <property type="entry name" value="Diguanylate cyclase domain protein"/>
    <property type="match status" value="1"/>
</dbReference>
<feature type="transmembrane region" description="Helical" evidence="3">
    <location>
        <begin position="12"/>
        <end position="34"/>
    </location>
</feature>
<evidence type="ECO:0000256" key="2">
    <source>
        <dbReference type="ARBA" id="ARBA00034247"/>
    </source>
</evidence>
<dbReference type="Gene3D" id="3.30.70.270">
    <property type="match status" value="1"/>
</dbReference>
<dbReference type="GO" id="GO:0052621">
    <property type="term" value="F:diguanylate cyclase activity"/>
    <property type="evidence" value="ECO:0007669"/>
    <property type="project" value="UniProtKB-EC"/>
</dbReference>
<dbReference type="RefSeq" id="WP_189425960.1">
    <property type="nucleotide sequence ID" value="NZ_BMZE01000002.1"/>
</dbReference>
<feature type="transmembrane region" description="Helical" evidence="3">
    <location>
        <begin position="50"/>
        <end position="70"/>
    </location>
</feature>
<dbReference type="Pfam" id="PF00990">
    <property type="entry name" value="GGDEF"/>
    <property type="match status" value="1"/>
</dbReference>
<gene>
    <name evidence="5" type="ORF">GCM10007989_24580</name>
</gene>
<dbReference type="SMART" id="SM00267">
    <property type="entry name" value="GGDEF"/>
    <property type="match status" value="1"/>
</dbReference>
<dbReference type="InterPro" id="IPR000160">
    <property type="entry name" value="GGDEF_dom"/>
</dbReference>
<dbReference type="EMBL" id="BMZE01000002">
    <property type="protein sequence ID" value="GHA27773.1"/>
    <property type="molecule type" value="Genomic_DNA"/>
</dbReference>
<evidence type="ECO:0000259" key="4">
    <source>
        <dbReference type="PROSITE" id="PS50887"/>
    </source>
</evidence>
<evidence type="ECO:0000256" key="1">
    <source>
        <dbReference type="ARBA" id="ARBA00012528"/>
    </source>
</evidence>
<accession>A0A918S9K7</accession>
<dbReference type="Proteomes" id="UP000646579">
    <property type="component" value="Unassembled WGS sequence"/>
</dbReference>
<organism evidence="5 6">
    <name type="scientific">Devosia pacifica</name>
    <dbReference type="NCBI Taxonomy" id="1335967"/>
    <lineage>
        <taxon>Bacteria</taxon>
        <taxon>Pseudomonadati</taxon>
        <taxon>Pseudomonadota</taxon>
        <taxon>Alphaproteobacteria</taxon>
        <taxon>Hyphomicrobiales</taxon>
        <taxon>Devosiaceae</taxon>
        <taxon>Devosia</taxon>
    </lineage>
</organism>
<dbReference type="EC" id="2.7.7.65" evidence="1"/>